<feature type="compositionally biased region" description="Polar residues" evidence="1">
    <location>
        <begin position="346"/>
        <end position="356"/>
    </location>
</feature>
<dbReference type="InterPro" id="IPR013325">
    <property type="entry name" value="RNA_pol_sigma_r2"/>
</dbReference>
<keyword evidence="5" id="KW-1185">Reference proteome</keyword>
<feature type="compositionally biased region" description="Basic residues" evidence="1">
    <location>
        <begin position="283"/>
        <end position="293"/>
    </location>
</feature>
<evidence type="ECO:0000256" key="1">
    <source>
        <dbReference type="SAM" id="MobiDB-lite"/>
    </source>
</evidence>
<dbReference type="Proteomes" id="UP001499854">
    <property type="component" value="Unassembled WGS sequence"/>
</dbReference>
<evidence type="ECO:0000313" key="4">
    <source>
        <dbReference type="EMBL" id="GAA1964864.1"/>
    </source>
</evidence>
<evidence type="ECO:0008006" key="6">
    <source>
        <dbReference type="Google" id="ProtNLM"/>
    </source>
</evidence>
<dbReference type="EMBL" id="BAAAQM010000010">
    <property type="protein sequence ID" value="GAA1964864.1"/>
    <property type="molecule type" value="Genomic_DNA"/>
</dbReference>
<name>A0ABP5CLP7_9ACTN</name>
<feature type="domain" description="RNA polymerase sigma-70 region 2" evidence="3">
    <location>
        <begin position="24"/>
        <end position="88"/>
    </location>
</feature>
<evidence type="ECO:0000259" key="3">
    <source>
        <dbReference type="Pfam" id="PF04542"/>
    </source>
</evidence>
<reference evidence="5" key="1">
    <citation type="journal article" date="2019" name="Int. J. Syst. Evol. Microbiol.">
        <title>The Global Catalogue of Microorganisms (GCM) 10K type strain sequencing project: providing services to taxonomists for standard genome sequencing and annotation.</title>
        <authorList>
            <consortium name="The Broad Institute Genomics Platform"/>
            <consortium name="The Broad Institute Genome Sequencing Center for Infectious Disease"/>
            <person name="Wu L."/>
            <person name="Ma J."/>
        </authorList>
    </citation>
    <scope>NUCLEOTIDE SEQUENCE [LARGE SCALE GENOMIC DNA]</scope>
    <source>
        <strain evidence="5">JCM 16013</strain>
    </source>
</reference>
<proteinExistence type="predicted"/>
<sequence length="490" mass="53104">MNEDPGPAVVVAAKAGDGRARETLIAAYLPLIYNIVGRALDGHADVDDVVQETMLRAVNGMGDLRDPSAFRSWLVAIAMNQIRRRWQVRRTMSFSGLDEAREVADPGADFAELTVLRLQLSGQRREIAEATRWLDREDRDLLSLWWMEVGGELNRDEVVAALELSPQHVAVRVQRMKKQLDVGRAVVRALSASPRCLELASVVATWDGVPSPLWRKRIARHMRECDYCARFWDGLVQPERLLTRLALVPVPVPVGVSLMAARPQPMPAHSLGRHATRATSPRRGLRTGAGRRLRGSRAVQSLVGTAAAGVVAAGVLAGLSGGGDAAAESTKPSLTPPTMTVPPPRSVSSAPTPTRSVPTAMPVLSLEQQVVQLVNIERARRGCGPLRIDPKLHTAAQQHSADMAAHDYYEHDTPSGVDPGTRMTNAGYAWSTWGETLDRGPGSAAGAVKDWMGDQVHRDILMNCEYTVTGVGVVPSSKGTLWTQDVAKPE</sequence>
<feature type="region of interest" description="Disordered" evidence="1">
    <location>
        <begin position="265"/>
        <end position="293"/>
    </location>
</feature>
<comment type="caution">
    <text evidence="4">The sequence shown here is derived from an EMBL/GenBank/DDBJ whole genome shotgun (WGS) entry which is preliminary data.</text>
</comment>
<dbReference type="PANTHER" id="PTHR31157">
    <property type="entry name" value="SCP DOMAIN-CONTAINING PROTEIN"/>
    <property type="match status" value="1"/>
</dbReference>
<evidence type="ECO:0000313" key="5">
    <source>
        <dbReference type="Proteomes" id="UP001499854"/>
    </source>
</evidence>
<feature type="domain" description="SCP" evidence="2">
    <location>
        <begin position="372"/>
        <end position="485"/>
    </location>
</feature>
<dbReference type="Pfam" id="PF00188">
    <property type="entry name" value="CAP"/>
    <property type="match status" value="1"/>
</dbReference>
<gene>
    <name evidence="4" type="ORF">GCM10009838_22810</name>
</gene>
<dbReference type="NCBIfam" id="TIGR02937">
    <property type="entry name" value="sigma70-ECF"/>
    <property type="match status" value="1"/>
</dbReference>
<dbReference type="InterPro" id="IPR007627">
    <property type="entry name" value="RNA_pol_sigma70_r2"/>
</dbReference>
<feature type="region of interest" description="Disordered" evidence="1">
    <location>
        <begin position="321"/>
        <end position="356"/>
    </location>
</feature>
<dbReference type="InterPro" id="IPR014284">
    <property type="entry name" value="RNA_pol_sigma-70_dom"/>
</dbReference>
<accession>A0ABP5CLP7</accession>
<dbReference type="InterPro" id="IPR035940">
    <property type="entry name" value="CAP_sf"/>
</dbReference>
<dbReference type="SUPFAM" id="SSF88946">
    <property type="entry name" value="Sigma2 domain of RNA polymerase sigma factors"/>
    <property type="match status" value="1"/>
</dbReference>
<dbReference type="SUPFAM" id="SSF55797">
    <property type="entry name" value="PR-1-like"/>
    <property type="match status" value="1"/>
</dbReference>
<dbReference type="Gene3D" id="1.10.1740.10">
    <property type="match status" value="1"/>
</dbReference>
<dbReference type="PANTHER" id="PTHR31157:SF1">
    <property type="entry name" value="SCP DOMAIN-CONTAINING PROTEIN"/>
    <property type="match status" value="1"/>
</dbReference>
<organism evidence="4 5">
    <name type="scientific">Catenulispora subtropica</name>
    <dbReference type="NCBI Taxonomy" id="450798"/>
    <lineage>
        <taxon>Bacteria</taxon>
        <taxon>Bacillati</taxon>
        <taxon>Actinomycetota</taxon>
        <taxon>Actinomycetes</taxon>
        <taxon>Catenulisporales</taxon>
        <taxon>Catenulisporaceae</taxon>
        <taxon>Catenulispora</taxon>
    </lineage>
</organism>
<protein>
    <recommendedName>
        <fullName evidence="6">RNA polymerase, sigma-24 subunit, ECF subfamily</fullName>
    </recommendedName>
</protein>
<dbReference type="Gene3D" id="3.40.33.10">
    <property type="entry name" value="CAP"/>
    <property type="match status" value="1"/>
</dbReference>
<dbReference type="CDD" id="cd05379">
    <property type="entry name" value="CAP_bacterial"/>
    <property type="match status" value="1"/>
</dbReference>
<dbReference type="InterPro" id="IPR014044">
    <property type="entry name" value="CAP_dom"/>
</dbReference>
<evidence type="ECO:0000259" key="2">
    <source>
        <dbReference type="Pfam" id="PF00188"/>
    </source>
</evidence>
<dbReference type="Pfam" id="PF04542">
    <property type="entry name" value="Sigma70_r2"/>
    <property type="match status" value="1"/>
</dbReference>